<accession>A0A6L0XXU6</accession>
<dbReference type="VEuPathDB" id="TriTrypDB:LINF_320033500"/>
<dbReference type="EMBL" id="LR812965">
    <property type="protein sequence ID" value="CAC9526710.1"/>
    <property type="molecule type" value="Genomic_DNA"/>
</dbReference>
<dbReference type="AlphaFoldDB" id="A0A6L0XXU6"/>
<sequence length="251" mass="26184">MAATPPALLLAEEQRRLLDQFEFHVIQERGDTSVVWVGSAMRSGPTSTNNGSVSGTTPSSSASSGTSSPFACAPSVAPSKAVPPDSEQVARVTRFDLTAPHGGGRVPPLTGAKCDPLQRMEPAQSGVAMNSRAQELEALTPPSLHVIAAAPLLHDNLSIRKGDLASPVTGVSVSSSHQPSRGWRAHVGGDSAVPLGELLRHVDADALTGATQTSVDEKCKELAERLLRMSAEADAVALAMNHDVVSPLEFF</sequence>
<reference evidence="2" key="1">
    <citation type="submission" date="2020-06" db="EMBL/GenBank/DDBJ databases">
        <authorList>
            <person name="Gonzalez-de la Fuente S."/>
            <person name="Peiro-Pastor R."/>
            <person name="Rastrojo A."/>
            <person name="Moreno J."/>
            <person name="Carrasco-Ramiro F."/>
            <person name="Requena JM."/>
            <person name="Aguado B."/>
        </authorList>
    </citation>
    <scope>NUCLEOTIDE SEQUENCE</scope>
</reference>
<evidence type="ECO:0000313" key="3">
    <source>
        <dbReference type="Proteomes" id="UP000255414"/>
    </source>
</evidence>
<organism evidence="2 3">
    <name type="scientific">Leishmania infantum</name>
    <dbReference type="NCBI Taxonomy" id="5671"/>
    <lineage>
        <taxon>Eukaryota</taxon>
        <taxon>Discoba</taxon>
        <taxon>Euglenozoa</taxon>
        <taxon>Kinetoplastea</taxon>
        <taxon>Metakinetoplastina</taxon>
        <taxon>Trypanosomatida</taxon>
        <taxon>Trypanosomatidae</taxon>
        <taxon>Leishmaniinae</taxon>
        <taxon>Leishmania</taxon>
    </lineage>
</organism>
<protein>
    <submittedName>
        <fullName evidence="2">Hypothetical_protein</fullName>
    </submittedName>
</protein>
<dbReference type="Proteomes" id="UP000255414">
    <property type="component" value="Chromosome 32"/>
</dbReference>
<evidence type="ECO:0000313" key="2">
    <source>
        <dbReference type="EMBL" id="CAC9526710.1"/>
    </source>
</evidence>
<feature type="compositionally biased region" description="Low complexity" evidence="1">
    <location>
        <begin position="43"/>
        <end position="84"/>
    </location>
</feature>
<proteinExistence type="predicted"/>
<gene>
    <name evidence="2" type="ORF">LINF_320033500</name>
</gene>
<evidence type="ECO:0000256" key="1">
    <source>
        <dbReference type="SAM" id="MobiDB-lite"/>
    </source>
</evidence>
<name>A0A6L0XXU6_LEIIN</name>
<feature type="region of interest" description="Disordered" evidence="1">
    <location>
        <begin position="42"/>
        <end position="88"/>
    </location>
</feature>